<evidence type="ECO:0000256" key="4">
    <source>
        <dbReference type="SAM" id="Phobius"/>
    </source>
</evidence>
<evidence type="ECO:0000256" key="2">
    <source>
        <dbReference type="ARBA" id="ARBA00024341"/>
    </source>
</evidence>
<keyword evidence="4" id="KW-0472">Membrane</keyword>
<proteinExistence type="inferred from homology"/>
<protein>
    <submittedName>
        <fullName evidence="5">Protein IQ-DOMAIN 1</fullName>
    </submittedName>
</protein>
<comment type="similarity">
    <text evidence="2">Belongs to the IQD family.</text>
</comment>
<organism evidence="5">
    <name type="scientific">Anthurium amnicola</name>
    <dbReference type="NCBI Taxonomy" id="1678845"/>
    <lineage>
        <taxon>Eukaryota</taxon>
        <taxon>Viridiplantae</taxon>
        <taxon>Streptophyta</taxon>
        <taxon>Embryophyta</taxon>
        <taxon>Tracheophyta</taxon>
        <taxon>Spermatophyta</taxon>
        <taxon>Magnoliopsida</taxon>
        <taxon>Liliopsida</taxon>
        <taxon>Araceae</taxon>
        <taxon>Pothoideae</taxon>
        <taxon>Potheae</taxon>
        <taxon>Anthurium</taxon>
    </lineage>
</organism>
<feature type="transmembrane region" description="Helical" evidence="4">
    <location>
        <begin position="20"/>
        <end position="43"/>
    </location>
</feature>
<accession>A0A1D1Y823</accession>
<dbReference type="PROSITE" id="PS51257">
    <property type="entry name" value="PROKAR_LIPOPROTEIN"/>
    <property type="match status" value="1"/>
</dbReference>
<feature type="compositionally biased region" description="Polar residues" evidence="3">
    <location>
        <begin position="74"/>
        <end position="83"/>
    </location>
</feature>
<dbReference type="EMBL" id="GDJX01017170">
    <property type="protein sequence ID" value="JAT50766.1"/>
    <property type="molecule type" value="Transcribed_RNA"/>
</dbReference>
<evidence type="ECO:0000256" key="3">
    <source>
        <dbReference type="SAM" id="MobiDB-lite"/>
    </source>
</evidence>
<feature type="region of interest" description="Disordered" evidence="3">
    <location>
        <begin position="274"/>
        <end position="347"/>
    </location>
</feature>
<feature type="region of interest" description="Disordered" evidence="3">
    <location>
        <begin position="61"/>
        <end position="94"/>
    </location>
</feature>
<dbReference type="PANTHER" id="PTHR32295:SF93">
    <property type="entry name" value="PROTEIN IQ-DOMAIN 9"/>
    <property type="match status" value="1"/>
</dbReference>
<feature type="compositionally biased region" description="Low complexity" evidence="3">
    <location>
        <begin position="289"/>
        <end position="307"/>
    </location>
</feature>
<evidence type="ECO:0000313" key="5">
    <source>
        <dbReference type="EMBL" id="JAT50766.1"/>
    </source>
</evidence>
<dbReference type="PROSITE" id="PS50096">
    <property type="entry name" value="IQ"/>
    <property type="match status" value="1"/>
</dbReference>
<dbReference type="AlphaFoldDB" id="A0A1D1Y823"/>
<keyword evidence="4" id="KW-1133">Transmembrane helix</keyword>
<reference evidence="5" key="1">
    <citation type="submission" date="2015-07" db="EMBL/GenBank/DDBJ databases">
        <title>Transcriptome Assembly of Anthurium amnicola.</title>
        <authorList>
            <person name="Suzuki J."/>
        </authorList>
    </citation>
    <scope>NUCLEOTIDE SEQUENCE</scope>
</reference>
<keyword evidence="4" id="KW-0812">Transmembrane</keyword>
<name>A0A1D1Y823_9ARAE</name>
<dbReference type="GO" id="GO:0005516">
    <property type="term" value="F:calmodulin binding"/>
    <property type="evidence" value="ECO:0007669"/>
    <property type="project" value="UniProtKB-KW"/>
</dbReference>
<gene>
    <name evidence="5" type="primary">IQD1_22</name>
    <name evidence="5" type="ORF">g.89638</name>
</gene>
<dbReference type="PANTHER" id="PTHR32295">
    <property type="entry name" value="IQ-DOMAIN 5-RELATED"/>
    <property type="match status" value="1"/>
</dbReference>
<keyword evidence="1" id="KW-0112">Calmodulin-binding</keyword>
<sequence>MHGKQFQILYAANVSLCIPNLASSCLLFICLFSSPLLFGLCLVHMGSGDWFKTIISRKKTKPGKSKKTKDSATEEPNLSQSRSQSDKSFKCNSSPSLETGGVPCLPDEDAAATRIQTAFRCYKARGSLQSLRGAERLRVFTQRNSVQKQASTTLTYLRSWNKIQTEISARRNSMVVEGRIRQKKHENQLKLEAKLHGLEVDWCGGSETREVILARIQQRETAAVKRERAMAYAFSHQWRANSGLNHGHFVYELGRGNWGWSWMDRWIAARPWEPRLPTQSTSPKMVQPKSTNKSSRNSNSSSKTASTPLKPAASNGKRFTKKLSNSTAEVMVDVSEASSKPVKETTP</sequence>
<evidence type="ECO:0000256" key="1">
    <source>
        <dbReference type="ARBA" id="ARBA00022860"/>
    </source>
</evidence>